<comment type="similarity">
    <text evidence="1">Belongs to the mycobacterial PPE family.</text>
</comment>
<organism evidence="4 5">
    <name type="scientific">Nocardia callitridis</name>
    <dbReference type="NCBI Taxonomy" id="648753"/>
    <lineage>
        <taxon>Bacteria</taxon>
        <taxon>Bacillati</taxon>
        <taxon>Actinomycetota</taxon>
        <taxon>Actinomycetes</taxon>
        <taxon>Mycobacteriales</taxon>
        <taxon>Nocardiaceae</taxon>
        <taxon>Nocardia</taxon>
    </lineage>
</organism>
<sequence>MSGALNVGNNIDWSGLKDQANDKNVKVDAGVAEACAKACSDLIAKLKGYKSIIEGNKLTGIEKLSPIYSGTQLTTKFNNKGTQLDDSMDSHIKALTNMVELFKDAGKRYLDAEDASESEFTKLSDIAKDPKAADLKYTKPEYDEPGDDKPTAPGALTKEGVTWDAADVMIENPEAMGWDDLISLHDDTKPQAAADASAAWDFIAKDLEPAATSLKTEVAKLTEDTWEGEGGPKAVDAVHRYADTLKPLSNNIEIVAQNLDYSARWLYSNQQAMPTEDTYQTESALNDYRDEFKKHYVEGMTNTDKAFPPLAGATIAKDPPAGPGPGQPGPGEPGPGEPGPGAPGPGAPGPGAPGPGAPGPGAPGPGAPGPGAPGAPGPGAPGAPGPGEPGPGEGAPGPGVPGPGVPGPGEPGPGQPGPGQPGPGQPGPGQPGPGQPGAPGPGEPGPGYNPGPGEPGPGQLTPPPNFSLGPGTPGSGDPVPPPVFGPGPGTPGQPGPGQPGQPGPGSPGQPGPGQPGQPGFDWSSLFNPGEQGGSFVDPGQGPGPGTPGPGTPGPGTPGPGTPGPGAPGPGTPGPGTPGPGTPGPGTPGPGTPGPGSPGPGVPLPQFNLPEIPQANLPEIPGLDDIFGDHGPDGSDPNDTDGEVPGEPGQPGQPGQPQPTGDPLTDLLNQVTSGIPGLGNIGAQIGDQIGNLFGGGGDGPDVNNILESLGIETPGAHLVGAGDGPGEHGGGHDGDHGGEHGDNGDDGDDHDSDGDDGDGDDHDGDDDQDDNGPGGGDDEDDDGSDGNGDGDDRPGDPIQRLFGDDAPGLPRIPTLGDLPSEGTPWGPGIPGFTTQGESSSDPVSRLFDGQQEPDQEDGDRTD</sequence>
<feature type="compositionally biased region" description="Pro residues" evidence="2">
    <location>
        <begin position="544"/>
        <end position="602"/>
    </location>
</feature>
<dbReference type="EMBL" id="BAABJM010000007">
    <property type="protein sequence ID" value="GAA5067028.1"/>
    <property type="molecule type" value="Genomic_DNA"/>
</dbReference>
<feature type="compositionally biased region" description="Acidic residues" evidence="2">
    <location>
        <begin position="743"/>
        <end position="783"/>
    </location>
</feature>
<feature type="compositionally biased region" description="Pro residues" evidence="2">
    <location>
        <begin position="398"/>
        <end position="465"/>
    </location>
</feature>
<feature type="compositionally biased region" description="Polar residues" evidence="2">
    <location>
        <begin position="831"/>
        <end position="841"/>
    </location>
</feature>
<gene>
    <name evidence="4" type="ORF">GCM10023318_55810</name>
</gene>
<name>A0ABP9KZU3_9NOCA</name>
<evidence type="ECO:0000259" key="3">
    <source>
        <dbReference type="Pfam" id="PF00823"/>
    </source>
</evidence>
<dbReference type="Proteomes" id="UP001500603">
    <property type="component" value="Unassembled WGS sequence"/>
</dbReference>
<feature type="domain" description="PPE" evidence="3">
    <location>
        <begin position="188"/>
        <end position="274"/>
    </location>
</feature>
<dbReference type="Pfam" id="PF00823">
    <property type="entry name" value="PPE"/>
    <property type="match status" value="1"/>
</dbReference>
<feature type="compositionally biased region" description="Pro residues" evidence="2">
    <location>
        <begin position="320"/>
        <end position="389"/>
    </location>
</feature>
<feature type="compositionally biased region" description="Acidic residues" evidence="2">
    <location>
        <begin position="850"/>
        <end position="861"/>
    </location>
</feature>
<proteinExistence type="inferred from homology"/>
<feature type="compositionally biased region" description="Basic and acidic residues" evidence="2">
    <location>
        <begin position="724"/>
        <end position="742"/>
    </location>
</feature>
<feature type="region of interest" description="Disordered" evidence="2">
    <location>
        <begin position="303"/>
        <end position="861"/>
    </location>
</feature>
<evidence type="ECO:0000256" key="2">
    <source>
        <dbReference type="SAM" id="MobiDB-lite"/>
    </source>
</evidence>
<evidence type="ECO:0000313" key="5">
    <source>
        <dbReference type="Proteomes" id="UP001500603"/>
    </source>
</evidence>
<comment type="caution">
    <text evidence="4">The sequence shown here is derived from an EMBL/GenBank/DDBJ whole genome shotgun (WGS) entry which is preliminary data.</text>
</comment>
<reference evidence="5" key="1">
    <citation type="journal article" date="2019" name="Int. J. Syst. Evol. Microbiol.">
        <title>The Global Catalogue of Microorganisms (GCM) 10K type strain sequencing project: providing services to taxonomists for standard genome sequencing and annotation.</title>
        <authorList>
            <consortium name="The Broad Institute Genomics Platform"/>
            <consortium name="The Broad Institute Genome Sequencing Center for Infectious Disease"/>
            <person name="Wu L."/>
            <person name="Ma J."/>
        </authorList>
    </citation>
    <scope>NUCLEOTIDE SEQUENCE [LARGE SCALE GENOMIC DNA]</scope>
    <source>
        <strain evidence="5">JCM 18298</strain>
    </source>
</reference>
<dbReference type="SUPFAM" id="SSF140459">
    <property type="entry name" value="PE/PPE dimer-like"/>
    <property type="match status" value="1"/>
</dbReference>
<dbReference type="InterPro" id="IPR000030">
    <property type="entry name" value="PPE_dom"/>
</dbReference>
<protein>
    <recommendedName>
        <fullName evidence="3">PPE domain-containing protein</fullName>
    </recommendedName>
</protein>
<evidence type="ECO:0000256" key="1">
    <source>
        <dbReference type="ARBA" id="ARBA00010652"/>
    </source>
</evidence>
<dbReference type="Gene3D" id="1.20.1260.20">
    <property type="entry name" value="PPE superfamily"/>
    <property type="match status" value="1"/>
</dbReference>
<accession>A0ABP9KZU3</accession>
<dbReference type="InterPro" id="IPR038332">
    <property type="entry name" value="PPE_sf"/>
</dbReference>
<feature type="compositionally biased region" description="Pro residues" evidence="2">
    <location>
        <begin position="478"/>
        <end position="515"/>
    </location>
</feature>
<evidence type="ECO:0000313" key="4">
    <source>
        <dbReference type="EMBL" id="GAA5067028.1"/>
    </source>
</evidence>
<keyword evidence="5" id="KW-1185">Reference proteome</keyword>